<name>A0AAV7H9F1_DENCH</name>
<evidence type="ECO:0000313" key="5">
    <source>
        <dbReference type="EMBL" id="KAH0464105.1"/>
    </source>
</evidence>
<keyword evidence="6" id="KW-1185">Reference proteome</keyword>
<dbReference type="PROSITE" id="PS50600">
    <property type="entry name" value="ULP_PROTEASE"/>
    <property type="match status" value="1"/>
</dbReference>
<keyword evidence="2" id="KW-0645">Protease</keyword>
<accession>A0AAV7H9F1</accession>
<gene>
    <name evidence="5" type="ORF">IEQ34_006891</name>
</gene>
<comment type="caution">
    <text evidence="5">The sequence shown here is derived from an EMBL/GenBank/DDBJ whole genome shotgun (WGS) entry which is preliminary data.</text>
</comment>
<sequence length="181" mass="21259">MECLLQEFNKVFTKISNNKPSGYINGFVPLLISYKARDPLTKLFIKYIHYDAVKSCNILLQPVIEGLHWTLLVGMLKENKWKFYNSLPNPMHKSIHPKIITAFYKDTKGAFDSDITRWSLYLIKGVLTKINNIDCRMFVCKYMEKIIFEGNTNWTECKNRQEEILKYMAEFAYALFCSSLK</sequence>
<reference evidence="5 6" key="1">
    <citation type="journal article" date="2021" name="Hortic Res">
        <title>Chromosome-scale assembly of the Dendrobium chrysotoxum genome enhances the understanding of orchid evolution.</title>
        <authorList>
            <person name="Zhang Y."/>
            <person name="Zhang G.Q."/>
            <person name="Zhang D."/>
            <person name="Liu X.D."/>
            <person name="Xu X.Y."/>
            <person name="Sun W.H."/>
            <person name="Yu X."/>
            <person name="Zhu X."/>
            <person name="Wang Z.W."/>
            <person name="Zhao X."/>
            <person name="Zhong W.Y."/>
            <person name="Chen H."/>
            <person name="Yin W.L."/>
            <person name="Huang T."/>
            <person name="Niu S.C."/>
            <person name="Liu Z.J."/>
        </authorList>
    </citation>
    <scope>NUCLEOTIDE SEQUENCE [LARGE SCALE GENOMIC DNA]</scope>
    <source>
        <strain evidence="5">Lindl</strain>
    </source>
</reference>
<dbReference type="Gene3D" id="3.40.395.10">
    <property type="entry name" value="Adenoviral Proteinase, Chain A"/>
    <property type="match status" value="1"/>
</dbReference>
<evidence type="ECO:0000256" key="1">
    <source>
        <dbReference type="ARBA" id="ARBA00005234"/>
    </source>
</evidence>
<keyword evidence="3" id="KW-0378">Hydrolase</keyword>
<dbReference type="Proteomes" id="UP000775213">
    <property type="component" value="Unassembled WGS sequence"/>
</dbReference>
<evidence type="ECO:0000256" key="2">
    <source>
        <dbReference type="ARBA" id="ARBA00022670"/>
    </source>
</evidence>
<evidence type="ECO:0000256" key="3">
    <source>
        <dbReference type="ARBA" id="ARBA00022801"/>
    </source>
</evidence>
<dbReference type="GO" id="GO:0006508">
    <property type="term" value="P:proteolysis"/>
    <property type="evidence" value="ECO:0007669"/>
    <property type="project" value="UniProtKB-KW"/>
</dbReference>
<dbReference type="GO" id="GO:0008234">
    <property type="term" value="F:cysteine-type peptidase activity"/>
    <property type="evidence" value="ECO:0007669"/>
    <property type="project" value="InterPro"/>
</dbReference>
<protein>
    <recommendedName>
        <fullName evidence="4">Ubiquitin-like protease family profile domain-containing protein</fullName>
    </recommendedName>
</protein>
<dbReference type="InterPro" id="IPR038765">
    <property type="entry name" value="Papain-like_cys_pep_sf"/>
</dbReference>
<organism evidence="5 6">
    <name type="scientific">Dendrobium chrysotoxum</name>
    <name type="common">Orchid</name>
    <dbReference type="NCBI Taxonomy" id="161865"/>
    <lineage>
        <taxon>Eukaryota</taxon>
        <taxon>Viridiplantae</taxon>
        <taxon>Streptophyta</taxon>
        <taxon>Embryophyta</taxon>
        <taxon>Tracheophyta</taxon>
        <taxon>Spermatophyta</taxon>
        <taxon>Magnoliopsida</taxon>
        <taxon>Liliopsida</taxon>
        <taxon>Asparagales</taxon>
        <taxon>Orchidaceae</taxon>
        <taxon>Epidendroideae</taxon>
        <taxon>Malaxideae</taxon>
        <taxon>Dendrobiinae</taxon>
        <taxon>Dendrobium</taxon>
    </lineage>
</organism>
<feature type="domain" description="Ubiquitin-like protease family profile" evidence="4">
    <location>
        <begin position="1"/>
        <end position="146"/>
    </location>
</feature>
<dbReference type="AlphaFoldDB" id="A0AAV7H9F1"/>
<dbReference type="Pfam" id="PF02902">
    <property type="entry name" value="Peptidase_C48"/>
    <property type="match status" value="1"/>
</dbReference>
<evidence type="ECO:0000313" key="6">
    <source>
        <dbReference type="Proteomes" id="UP000775213"/>
    </source>
</evidence>
<comment type="similarity">
    <text evidence="1">Belongs to the peptidase C48 family.</text>
</comment>
<evidence type="ECO:0000259" key="4">
    <source>
        <dbReference type="PROSITE" id="PS50600"/>
    </source>
</evidence>
<proteinExistence type="inferred from homology"/>
<dbReference type="InterPro" id="IPR003653">
    <property type="entry name" value="Peptidase_C48_C"/>
</dbReference>
<dbReference type="EMBL" id="JAGFBR010000007">
    <property type="protein sequence ID" value="KAH0464105.1"/>
    <property type="molecule type" value="Genomic_DNA"/>
</dbReference>
<dbReference type="SUPFAM" id="SSF54001">
    <property type="entry name" value="Cysteine proteinases"/>
    <property type="match status" value="1"/>
</dbReference>